<dbReference type="EMBL" id="MVFC01000020">
    <property type="protein sequence ID" value="OON75936.1"/>
    <property type="molecule type" value="Genomic_DNA"/>
</dbReference>
<sequence>MCTTGHPASPTSAARCFARDPNSVPIARSWATAVCESYGVTDDLLETCKLLVSEAATNAVTHGGGDEFTVAICRDLWIEV</sequence>
<accession>A0A1V4A537</accession>
<dbReference type="InterPro" id="IPR036890">
    <property type="entry name" value="HATPase_C_sf"/>
</dbReference>
<dbReference type="STRING" id="83656.B1H18_21580"/>
<proteinExistence type="predicted"/>
<evidence type="ECO:0000313" key="2">
    <source>
        <dbReference type="EMBL" id="OON75936.1"/>
    </source>
</evidence>
<dbReference type="Gene3D" id="3.30.565.10">
    <property type="entry name" value="Histidine kinase-like ATPase, C-terminal domain"/>
    <property type="match status" value="1"/>
</dbReference>
<gene>
    <name evidence="2" type="ORF">B1H18_21580</name>
</gene>
<reference evidence="2 3" key="1">
    <citation type="submission" date="2017-02" db="EMBL/GenBank/DDBJ databases">
        <title>Draft Genome Sequence of Streptomyces tsukubaensis F601, a Producer of the immunosuppressant tacrolimus FK506.</title>
        <authorList>
            <person name="Zong G."/>
            <person name="Zhong C."/>
            <person name="Fu J."/>
            <person name="Qin R."/>
            <person name="Cao G."/>
        </authorList>
    </citation>
    <scope>NUCLEOTIDE SEQUENCE [LARGE SCALE GENOMIC DNA]</scope>
    <source>
        <strain evidence="2 3">F601</strain>
    </source>
</reference>
<dbReference type="Pfam" id="PF13581">
    <property type="entry name" value="HATPase_c_2"/>
    <property type="match status" value="1"/>
</dbReference>
<organism evidence="2 3">
    <name type="scientific">Streptomyces tsukubensis</name>
    <dbReference type="NCBI Taxonomy" id="83656"/>
    <lineage>
        <taxon>Bacteria</taxon>
        <taxon>Bacillati</taxon>
        <taxon>Actinomycetota</taxon>
        <taxon>Actinomycetes</taxon>
        <taxon>Kitasatosporales</taxon>
        <taxon>Streptomycetaceae</taxon>
        <taxon>Streptomyces</taxon>
    </lineage>
</organism>
<keyword evidence="3" id="KW-1185">Reference proteome</keyword>
<comment type="caution">
    <text evidence="2">The sequence shown here is derived from an EMBL/GenBank/DDBJ whole genome shotgun (WGS) entry which is preliminary data.</text>
</comment>
<dbReference type="RefSeq" id="WP_077970095.1">
    <property type="nucleotide sequence ID" value="NZ_CP045178.1"/>
</dbReference>
<feature type="domain" description="Histidine kinase/HSP90-like ATPase" evidence="1">
    <location>
        <begin position="17"/>
        <end position="67"/>
    </location>
</feature>
<name>A0A1V4A537_9ACTN</name>
<dbReference type="Proteomes" id="UP000190539">
    <property type="component" value="Unassembled WGS sequence"/>
</dbReference>
<dbReference type="AlphaFoldDB" id="A0A1V4A537"/>
<evidence type="ECO:0000259" key="1">
    <source>
        <dbReference type="Pfam" id="PF13581"/>
    </source>
</evidence>
<dbReference type="OrthoDB" id="3479721at2"/>
<protein>
    <recommendedName>
        <fullName evidence="1">Histidine kinase/HSP90-like ATPase domain-containing protein</fullName>
    </recommendedName>
</protein>
<dbReference type="InterPro" id="IPR003594">
    <property type="entry name" value="HATPase_dom"/>
</dbReference>
<evidence type="ECO:0000313" key="3">
    <source>
        <dbReference type="Proteomes" id="UP000190539"/>
    </source>
</evidence>